<feature type="transmembrane region" description="Helical" evidence="5">
    <location>
        <begin position="235"/>
        <end position="258"/>
    </location>
</feature>
<reference evidence="7 8" key="1">
    <citation type="submission" date="2019-08" db="EMBL/GenBank/DDBJ databases">
        <authorList>
            <person name="Khan S.A."/>
            <person name="Jeon C.O."/>
            <person name="Jeong S.E."/>
        </authorList>
    </citation>
    <scope>NUCLEOTIDE SEQUENCE [LARGE SCALE GENOMIC DNA]</scope>
    <source>
        <strain evidence="8">IMCC1728</strain>
    </source>
</reference>
<name>A0A5C6TZB5_9BURK</name>
<feature type="transmembrane region" description="Helical" evidence="5">
    <location>
        <begin position="148"/>
        <end position="166"/>
    </location>
</feature>
<protein>
    <submittedName>
        <fullName evidence="7">DMT family transporter</fullName>
    </submittedName>
</protein>
<accession>A0A5C6TZB5</accession>
<evidence type="ECO:0000313" key="7">
    <source>
        <dbReference type="EMBL" id="TXC66092.1"/>
    </source>
</evidence>
<dbReference type="InterPro" id="IPR000620">
    <property type="entry name" value="EamA_dom"/>
</dbReference>
<gene>
    <name evidence="7" type="ORF">FSC37_09600</name>
</gene>
<keyword evidence="3 5" id="KW-1133">Transmembrane helix</keyword>
<proteinExistence type="predicted"/>
<evidence type="ECO:0000256" key="3">
    <source>
        <dbReference type="ARBA" id="ARBA00022989"/>
    </source>
</evidence>
<dbReference type="Pfam" id="PF00892">
    <property type="entry name" value="EamA"/>
    <property type="match status" value="1"/>
</dbReference>
<evidence type="ECO:0000313" key="8">
    <source>
        <dbReference type="Proteomes" id="UP000321832"/>
    </source>
</evidence>
<dbReference type="PANTHER" id="PTHR22911:SF6">
    <property type="entry name" value="SOLUTE CARRIER FAMILY 35 MEMBER G1"/>
    <property type="match status" value="1"/>
</dbReference>
<feature type="transmembrane region" description="Helical" evidence="5">
    <location>
        <begin position="178"/>
        <end position="200"/>
    </location>
</feature>
<comment type="subcellular location">
    <subcellularLocation>
        <location evidence="1">Membrane</location>
        <topology evidence="1">Multi-pass membrane protein</topology>
    </subcellularLocation>
</comment>
<dbReference type="EMBL" id="VOPW01000001">
    <property type="protein sequence ID" value="TXC66092.1"/>
    <property type="molecule type" value="Genomic_DNA"/>
</dbReference>
<dbReference type="Proteomes" id="UP000321832">
    <property type="component" value="Unassembled WGS sequence"/>
</dbReference>
<keyword evidence="4 5" id="KW-0472">Membrane</keyword>
<dbReference type="GO" id="GO:0016020">
    <property type="term" value="C:membrane"/>
    <property type="evidence" value="ECO:0007669"/>
    <property type="project" value="UniProtKB-SubCell"/>
</dbReference>
<dbReference type="SUPFAM" id="SSF103481">
    <property type="entry name" value="Multidrug resistance efflux transporter EmrE"/>
    <property type="match status" value="2"/>
</dbReference>
<evidence type="ECO:0000256" key="4">
    <source>
        <dbReference type="ARBA" id="ARBA00023136"/>
    </source>
</evidence>
<dbReference type="AlphaFoldDB" id="A0A5C6TZB5"/>
<sequence length="301" mass="32844">MNDARRAMLHMSAFALLWAVIEVMASGVLRRCSPYQVVWTRYAVHLLLMLVVWGRREPRTLWHTSRPVFQVARSLLMFGMPASWVLAMAHGVPGGTIMTIFWFSPLLILLLARAMLRERMPAWLWLATTAGCAGAVLTHEWAAPASAWALALPGSMALCFSLYVVMTRMLRNENVLANLFYTALGVFLVLTPAMPWLWVWPTAADAAVMVAVGVAGFGALWLLDRACAAAPVSLAAPFNFVQIAVFSAIAVLGGVLHLPSPRRAAAGLLLIVAATLFARWRAGRPRLDAVPSPSMPVSKES</sequence>
<feature type="transmembrane region" description="Helical" evidence="5">
    <location>
        <begin position="123"/>
        <end position="142"/>
    </location>
</feature>
<feature type="transmembrane region" description="Helical" evidence="5">
    <location>
        <begin position="206"/>
        <end position="223"/>
    </location>
</feature>
<comment type="caution">
    <text evidence="7">The sequence shown here is derived from an EMBL/GenBank/DDBJ whole genome shotgun (WGS) entry which is preliminary data.</text>
</comment>
<dbReference type="InterPro" id="IPR037185">
    <property type="entry name" value="EmrE-like"/>
</dbReference>
<dbReference type="PANTHER" id="PTHR22911">
    <property type="entry name" value="ACYL-MALONYL CONDENSING ENZYME-RELATED"/>
    <property type="match status" value="1"/>
</dbReference>
<keyword evidence="8" id="KW-1185">Reference proteome</keyword>
<evidence type="ECO:0000259" key="6">
    <source>
        <dbReference type="Pfam" id="PF00892"/>
    </source>
</evidence>
<feature type="transmembrane region" description="Helical" evidence="5">
    <location>
        <begin position="264"/>
        <end position="282"/>
    </location>
</feature>
<evidence type="ECO:0000256" key="2">
    <source>
        <dbReference type="ARBA" id="ARBA00022692"/>
    </source>
</evidence>
<evidence type="ECO:0000256" key="1">
    <source>
        <dbReference type="ARBA" id="ARBA00004141"/>
    </source>
</evidence>
<feature type="domain" description="EamA" evidence="6">
    <location>
        <begin position="8"/>
        <end position="138"/>
    </location>
</feature>
<organism evidence="7 8">
    <name type="scientific">Piscinibacter aquaticus</name>
    <dbReference type="NCBI Taxonomy" id="392597"/>
    <lineage>
        <taxon>Bacteria</taxon>
        <taxon>Pseudomonadati</taxon>
        <taxon>Pseudomonadota</taxon>
        <taxon>Betaproteobacteria</taxon>
        <taxon>Burkholderiales</taxon>
        <taxon>Sphaerotilaceae</taxon>
        <taxon>Piscinibacter</taxon>
    </lineage>
</organism>
<keyword evidence="2 5" id="KW-0812">Transmembrane</keyword>
<evidence type="ECO:0000256" key="5">
    <source>
        <dbReference type="SAM" id="Phobius"/>
    </source>
</evidence>